<dbReference type="HOGENOM" id="CLU_125353_0_1_0"/>
<feature type="domain" description="PIN" evidence="1">
    <location>
        <begin position="18"/>
        <end position="122"/>
    </location>
</feature>
<name>A0A081BVK1_VECG1</name>
<protein>
    <submittedName>
        <fullName evidence="2">PilT protein-like protein</fullName>
    </submittedName>
</protein>
<dbReference type="Gene3D" id="3.40.50.1010">
    <property type="entry name" value="5'-nuclease"/>
    <property type="match status" value="1"/>
</dbReference>
<dbReference type="InterPro" id="IPR002716">
    <property type="entry name" value="PIN_dom"/>
</dbReference>
<gene>
    <name evidence="2" type="ORF">U27_03318</name>
</gene>
<dbReference type="Pfam" id="PF01850">
    <property type="entry name" value="PIN"/>
    <property type="match status" value="1"/>
</dbReference>
<dbReference type="SUPFAM" id="SSF88723">
    <property type="entry name" value="PIN domain-like"/>
    <property type="match status" value="1"/>
</dbReference>
<reference evidence="2" key="1">
    <citation type="journal article" date="2015" name="PeerJ">
        <title>First genomic representation of candidate bacterial phylum KSB3 points to enhanced environmental sensing as a trigger of wastewater bulking.</title>
        <authorList>
            <person name="Sekiguchi Y."/>
            <person name="Ohashi A."/>
            <person name="Parks D.H."/>
            <person name="Yamauchi T."/>
            <person name="Tyson G.W."/>
            <person name="Hugenholtz P."/>
        </authorList>
    </citation>
    <scope>NUCLEOTIDE SEQUENCE [LARGE SCALE GENOMIC DNA]</scope>
</reference>
<accession>A0A081BVK1</accession>
<evidence type="ECO:0000313" key="2">
    <source>
        <dbReference type="EMBL" id="GAK56356.1"/>
    </source>
</evidence>
<evidence type="ECO:0000313" key="3">
    <source>
        <dbReference type="Proteomes" id="UP000030661"/>
    </source>
</evidence>
<sequence length="124" mass="13987">MGVNTDWIRQCQQAIVGLDTAPLIYYIEEHPHYLKVVDPFFDALDRGEFTVITSTVTLLEVLVQPLRSGETTLIDEYKDILLHAPNVTTFDMNPVIAEEASKLRANYRLRTPDAIQIATALQGK</sequence>
<dbReference type="InterPro" id="IPR029060">
    <property type="entry name" value="PIN-like_dom_sf"/>
</dbReference>
<dbReference type="AlphaFoldDB" id="A0A081BVK1"/>
<dbReference type="Proteomes" id="UP000030661">
    <property type="component" value="Unassembled WGS sequence"/>
</dbReference>
<keyword evidence="3" id="KW-1185">Reference proteome</keyword>
<dbReference type="eggNOG" id="COG1848">
    <property type="taxonomic scope" value="Bacteria"/>
</dbReference>
<dbReference type="EMBL" id="DF820464">
    <property type="protein sequence ID" value="GAK56356.1"/>
    <property type="molecule type" value="Genomic_DNA"/>
</dbReference>
<proteinExistence type="predicted"/>
<dbReference type="STRING" id="1499967.U27_03318"/>
<evidence type="ECO:0000259" key="1">
    <source>
        <dbReference type="Pfam" id="PF01850"/>
    </source>
</evidence>
<organism evidence="2">
    <name type="scientific">Vecturithrix granuli</name>
    <dbReference type="NCBI Taxonomy" id="1499967"/>
    <lineage>
        <taxon>Bacteria</taxon>
        <taxon>Candidatus Moduliflexota</taxon>
        <taxon>Candidatus Vecturitrichia</taxon>
        <taxon>Candidatus Vecturitrichales</taxon>
        <taxon>Candidatus Vecturitrichaceae</taxon>
        <taxon>Candidatus Vecturithrix</taxon>
    </lineage>
</organism>